<comment type="function">
    <text evidence="2 17">Acts on leucine, isoleucine and valine.</text>
</comment>
<dbReference type="NCBIfam" id="NF006185">
    <property type="entry name" value="PRK08320.1"/>
    <property type="match status" value="1"/>
</dbReference>
<keyword evidence="7 17" id="KW-0032">Aminotransferase</keyword>
<keyword evidence="10 16" id="KW-0663">Pyridoxal phosphate</keyword>
<dbReference type="PANTHER" id="PTHR42743:SF11">
    <property type="entry name" value="AMINODEOXYCHORISMATE LYASE"/>
    <property type="match status" value="1"/>
</dbReference>
<comment type="pathway">
    <text evidence="3 17">Amino-acid biosynthesis; L-isoleucine biosynthesis; L-isoleucine from 2-oxobutanoate: step 4/4.</text>
</comment>
<reference evidence="18 19" key="1">
    <citation type="submission" date="2020-04" db="EMBL/GenBank/DDBJ databases">
        <authorList>
            <person name="Pajer P."/>
            <person name="Broz P."/>
        </authorList>
    </citation>
    <scope>NUCLEOTIDE SEQUENCE [LARGE SCALE GENOMIC DNA]</scope>
    <source>
        <strain evidence="19">NRL-ATB46093</strain>
    </source>
</reference>
<keyword evidence="19" id="KW-1185">Reference proteome</keyword>
<evidence type="ECO:0000256" key="2">
    <source>
        <dbReference type="ARBA" id="ARBA00003109"/>
    </source>
</evidence>
<keyword evidence="11 17" id="KW-0100">Branched-chain amino acid biosynthesis</keyword>
<organism evidence="18 19">
    <name type="scientific">Planococcus glaciei</name>
    <dbReference type="NCBI Taxonomy" id="459472"/>
    <lineage>
        <taxon>Bacteria</taxon>
        <taxon>Bacillati</taxon>
        <taxon>Bacillota</taxon>
        <taxon>Bacilli</taxon>
        <taxon>Bacillales</taxon>
        <taxon>Caryophanaceae</taxon>
        <taxon>Planococcus</taxon>
    </lineage>
</organism>
<dbReference type="GO" id="GO:0009099">
    <property type="term" value="P:L-valine biosynthetic process"/>
    <property type="evidence" value="ECO:0007669"/>
    <property type="project" value="UniProtKB-UniPathway"/>
</dbReference>
<evidence type="ECO:0000256" key="13">
    <source>
        <dbReference type="ARBA" id="ARBA00048798"/>
    </source>
</evidence>
<dbReference type="AlphaFoldDB" id="A0A7H8Q8X7"/>
<dbReference type="Proteomes" id="UP000509222">
    <property type="component" value="Chromosome"/>
</dbReference>
<dbReference type="UniPathway" id="UPA00047">
    <property type="reaction ID" value="UER00058"/>
</dbReference>
<accession>A0A7H8Q8X7</accession>
<dbReference type="InterPro" id="IPR018300">
    <property type="entry name" value="Aminotrans_IV_CS"/>
</dbReference>
<comment type="pathway">
    <text evidence="5 17">Amino-acid biosynthesis; L-leucine biosynthesis; L-leucine from 3-methyl-2-oxobutanoate: step 4/4.</text>
</comment>
<dbReference type="Pfam" id="PF01063">
    <property type="entry name" value="Aminotran_4"/>
    <property type="match status" value="1"/>
</dbReference>
<dbReference type="EMBL" id="CP051177">
    <property type="protein sequence ID" value="QKX50446.1"/>
    <property type="molecule type" value="Genomic_DNA"/>
</dbReference>
<evidence type="ECO:0000256" key="6">
    <source>
        <dbReference type="ARBA" id="ARBA00009320"/>
    </source>
</evidence>
<comment type="catalytic activity">
    <reaction evidence="13 17">
        <text>L-isoleucine + 2-oxoglutarate = (S)-3-methyl-2-oxopentanoate + L-glutamate</text>
        <dbReference type="Rhea" id="RHEA:24801"/>
        <dbReference type="ChEBI" id="CHEBI:16810"/>
        <dbReference type="ChEBI" id="CHEBI:29985"/>
        <dbReference type="ChEBI" id="CHEBI:35146"/>
        <dbReference type="ChEBI" id="CHEBI:58045"/>
        <dbReference type="EC" id="2.6.1.42"/>
    </reaction>
</comment>
<dbReference type="InterPro" id="IPR050571">
    <property type="entry name" value="Class-IV_PLP-Dep_Aminotrnsfr"/>
</dbReference>
<dbReference type="InterPro" id="IPR005785">
    <property type="entry name" value="B_amino_transI"/>
</dbReference>
<comment type="catalytic activity">
    <reaction evidence="12 17">
        <text>L-valine + 2-oxoglutarate = 3-methyl-2-oxobutanoate + L-glutamate</text>
        <dbReference type="Rhea" id="RHEA:24813"/>
        <dbReference type="ChEBI" id="CHEBI:11851"/>
        <dbReference type="ChEBI" id="CHEBI:16810"/>
        <dbReference type="ChEBI" id="CHEBI:29985"/>
        <dbReference type="ChEBI" id="CHEBI:57762"/>
        <dbReference type="EC" id="2.6.1.42"/>
    </reaction>
</comment>
<evidence type="ECO:0000256" key="10">
    <source>
        <dbReference type="ARBA" id="ARBA00022898"/>
    </source>
</evidence>
<dbReference type="PANTHER" id="PTHR42743">
    <property type="entry name" value="AMINO-ACID AMINOTRANSFERASE"/>
    <property type="match status" value="1"/>
</dbReference>
<dbReference type="Gene3D" id="3.20.10.10">
    <property type="entry name" value="D-amino Acid Aminotransferase, subunit A, domain 2"/>
    <property type="match status" value="1"/>
</dbReference>
<dbReference type="GO" id="GO:0009097">
    <property type="term" value="P:isoleucine biosynthetic process"/>
    <property type="evidence" value="ECO:0007669"/>
    <property type="project" value="UniProtKB-UniPathway"/>
</dbReference>
<evidence type="ECO:0000256" key="5">
    <source>
        <dbReference type="ARBA" id="ARBA00005072"/>
    </source>
</evidence>
<dbReference type="GO" id="GO:0005829">
    <property type="term" value="C:cytosol"/>
    <property type="evidence" value="ECO:0007669"/>
    <property type="project" value="TreeGrafter"/>
</dbReference>
<evidence type="ECO:0000256" key="8">
    <source>
        <dbReference type="ARBA" id="ARBA00022605"/>
    </source>
</evidence>
<dbReference type="NCBIfam" id="NF005146">
    <property type="entry name" value="PRK06606.1"/>
    <property type="match status" value="1"/>
</dbReference>
<evidence type="ECO:0000256" key="11">
    <source>
        <dbReference type="ARBA" id="ARBA00023304"/>
    </source>
</evidence>
<comment type="similarity">
    <text evidence="6 15">Belongs to the class-IV pyridoxal-phosphate-dependent aminotransferase family.</text>
</comment>
<dbReference type="NCBIfam" id="TIGR01122">
    <property type="entry name" value="ilvE_I"/>
    <property type="match status" value="1"/>
</dbReference>
<name>A0A7H8Q8X7_9BACL</name>
<evidence type="ECO:0000256" key="15">
    <source>
        <dbReference type="RuleBase" id="RU004106"/>
    </source>
</evidence>
<keyword evidence="9 17" id="KW-0808">Transferase</keyword>
<reference evidence="19" key="2">
    <citation type="submission" date="2020-06" db="EMBL/GenBank/DDBJ databases">
        <title>Isolation of Planomicrobium glaciei.</title>
        <authorList>
            <person name="Malisova L."/>
            <person name="Safrankova R."/>
            <person name="Jakubu V."/>
            <person name="Spanelova P."/>
        </authorList>
    </citation>
    <scope>NUCLEOTIDE SEQUENCE [LARGE SCALE GENOMIC DNA]</scope>
    <source>
        <strain evidence="19">NRL-ATB46093</strain>
    </source>
</reference>
<dbReference type="InterPro" id="IPR043131">
    <property type="entry name" value="BCAT-like_N"/>
</dbReference>
<dbReference type="UniPathway" id="UPA00049">
    <property type="reaction ID" value="UER00062"/>
</dbReference>
<dbReference type="GO" id="GO:0004084">
    <property type="term" value="F:branched-chain-amino-acid transaminase activity"/>
    <property type="evidence" value="ECO:0007669"/>
    <property type="project" value="UniProtKB-EC"/>
</dbReference>
<evidence type="ECO:0000256" key="16">
    <source>
        <dbReference type="RuleBase" id="RU004516"/>
    </source>
</evidence>
<gene>
    <name evidence="17 18" type="primary">ilvE</name>
    <name evidence="18" type="ORF">HF394_07550</name>
</gene>
<evidence type="ECO:0000313" key="18">
    <source>
        <dbReference type="EMBL" id="QKX50446.1"/>
    </source>
</evidence>
<dbReference type="InterPro" id="IPR036038">
    <property type="entry name" value="Aminotransferase-like"/>
</dbReference>
<protein>
    <recommendedName>
        <fullName evidence="17">Branched-chain-amino-acid aminotransferase</fullName>
        <shortName evidence="17">BCAT</shortName>
        <ecNumber evidence="17">2.6.1.42</ecNumber>
    </recommendedName>
</protein>
<dbReference type="EC" id="2.6.1.42" evidence="17"/>
<proteinExistence type="inferred from homology"/>
<dbReference type="Gene3D" id="3.30.470.10">
    <property type="match status" value="1"/>
</dbReference>
<comment type="cofactor">
    <cofactor evidence="1 16">
        <name>pyridoxal 5'-phosphate</name>
        <dbReference type="ChEBI" id="CHEBI:597326"/>
    </cofactor>
</comment>
<evidence type="ECO:0000256" key="12">
    <source>
        <dbReference type="ARBA" id="ARBA00048212"/>
    </source>
</evidence>
<keyword evidence="8 17" id="KW-0028">Amino-acid biosynthesis</keyword>
<dbReference type="RefSeq" id="WP_036803878.1">
    <property type="nucleotide sequence ID" value="NZ_CP051177.1"/>
</dbReference>
<evidence type="ECO:0000256" key="9">
    <source>
        <dbReference type="ARBA" id="ARBA00022679"/>
    </source>
</evidence>
<sequence length="299" mass="33070">MGEQLIYLNGEFVRKEDAKVSVYDHGFLYGDGVFEGIRSYNGNVFRLEEHLERLYDSAKSVMLEIPHTFEEMTRLVVETLRRNELKDAYIRLIVSRGVGNLGIDPLTCSKPSVIVIAEALSLFPKSLYDNGIEIVSVATRRNRSDVLSPKVKSLNYMNNILVKIEANLAGVSEALMLNDQGYVAEGSADNIFIVRKNKILTPPGYVGALEGITRNAIMEVAAQKGYEVQEGVFTRHDVYVADEVFLTGTAAEVIAVIKVDGRVIGDGKPGPVTNDLLASFRELVQQDGVKVYDEHLNAV</sequence>
<dbReference type="PROSITE" id="PS00770">
    <property type="entry name" value="AA_TRANSFER_CLASS_4"/>
    <property type="match status" value="1"/>
</dbReference>
<dbReference type="GO" id="GO:0009098">
    <property type="term" value="P:L-leucine biosynthetic process"/>
    <property type="evidence" value="ECO:0007669"/>
    <property type="project" value="UniProtKB-UniPathway"/>
</dbReference>
<evidence type="ECO:0000256" key="14">
    <source>
        <dbReference type="ARBA" id="ARBA00049229"/>
    </source>
</evidence>
<evidence type="ECO:0000256" key="7">
    <source>
        <dbReference type="ARBA" id="ARBA00022576"/>
    </source>
</evidence>
<evidence type="ECO:0000256" key="3">
    <source>
        <dbReference type="ARBA" id="ARBA00004824"/>
    </source>
</evidence>
<comment type="pathway">
    <text evidence="4 17">Amino-acid biosynthesis; L-valine biosynthesis; L-valine from pyruvate: step 4/4.</text>
</comment>
<evidence type="ECO:0000313" key="19">
    <source>
        <dbReference type="Proteomes" id="UP000509222"/>
    </source>
</evidence>
<dbReference type="FunFam" id="3.20.10.10:FF:000008">
    <property type="entry name" value="Branched-chain-amino-acid aminotransferase"/>
    <property type="match status" value="1"/>
</dbReference>
<evidence type="ECO:0000256" key="1">
    <source>
        <dbReference type="ARBA" id="ARBA00001933"/>
    </source>
</evidence>
<dbReference type="InterPro" id="IPR043132">
    <property type="entry name" value="BCAT-like_C"/>
</dbReference>
<evidence type="ECO:0000256" key="17">
    <source>
        <dbReference type="RuleBase" id="RU364094"/>
    </source>
</evidence>
<dbReference type="SUPFAM" id="SSF56752">
    <property type="entry name" value="D-aminoacid aminotransferase-like PLP-dependent enzymes"/>
    <property type="match status" value="1"/>
</dbReference>
<comment type="catalytic activity">
    <reaction evidence="14 17">
        <text>L-leucine + 2-oxoglutarate = 4-methyl-2-oxopentanoate + L-glutamate</text>
        <dbReference type="Rhea" id="RHEA:18321"/>
        <dbReference type="ChEBI" id="CHEBI:16810"/>
        <dbReference type="ChEBI" id="CHEBI:17865"/>
        <dbReference type="ChEBI" id="CHEBI:29985"/>
        <dbReference type="ChEBI" id="CHEBI:57427"/>
        <dbReference type="EC" id="2.6.1.42"/>
    </reaction>
</comment>
<dbReference type="UniPathway" id="UPA00048">
    <property type="reaction ID" value="UER00073"/>
</dbReference>
<dbReference type="InterPro" id="IPR001544">
    <property type="entry name" value="Aminotrans_IV"/>
</dbReference>
<dbReference type="FunFam" id="3.30.470.10:FF:000006">
    <property type="entry name" value="Branched-chain-amino-acid aminotransferase"/>
    <property type="match status" value="1"/>
</dbReference>
<evidence type="ECO:0000256" key="4">
    <source>
        <dbReference type="ARBA" id="ARBA00004931"/>
    </source>
</evidence>
<dbReference type="CDD" id="cd01558">
    <property type="entry name" value="D-AAT_like"/>
    <property type="match status" value="1"/>
</dbReference>